<dbReference type="PANTHER" id="PTHR28094">
    <property type="entry name" value="MEIOTICALLY UP-REGULATED GENE 113 PROTEIN"/>
    <property type="match status" value="1"/>
</dbReference>
<sequence length="526" mass="57388">MSGTIEERGSKSDAFKGITQKLFGKLAAHLDASKESEDKPSTPLRYDNIPDSLKPSRPPYQPHNGYNSAANLVGSFDALSLTGRPPQPHSNSDPGTAFVGGFYAPPPIAPNQPPPSAPDLRLSGADGFAPGPLPRPPAMPLPYQPQPQSYDQSPPKTSLTMQYALQAPDQQHRPFPPQLNTPPSRPVSSSMLPSKLHDLNLYAAPVAPKKGSKPQAISHSVTISSDSSDGSYTASPKPSKKAARRRVSSDPPASAAPSTSKSDGTSVQCNGTTKAGKRCTRQVARDANTTGDVFCHQHSREVLASSGFFGRKNGEWVKFEDWIPSYLQPDTQVMLRSEMEKAKTSSDVPGYIYTFEILDLDAPTIKLKVGRAVNLVKRIDEWSKQCSSKEQVLRGWYPGVVESEDGDDDGGISLLKGKVRAGTKCPLCHRLERLVHLELADLAFAQAYLDPSWPDVSEPPEVSGNTTSTPKNKGRTYVAPCPDCGQLHKEIFEFKRVKKGRYKNKEWELIVKPVIEKWGAFVESYV</sequence>
<dbReference type="AlphaFoldDB" id="A0A8H6ZNT0"/>
<feature type="region of interest" description="Disordered" evidence="1">
    <location>
        <begin position="208"/>
        <end position="281"/>
    </location>
</feature>
<dbReference type="Proteomes" id="UP000623687">
    <property type="component" value="Unassembled WGS sequence"/>
</dbReference>
<dbReference type="OrthoDB" id="2417614at2759"/>
<evidence type="ECO:0008006" key="4">
    <source>
        <dbReference type="Google" id="ProtNLM"/>
    </source>
</evidence>
<dbReference type="Pfam" id="PF13455">
    <property type="entry name" value="MUG113"/>
    <property type="match status" value="1"/>
</dbReference>
<evidence type="ECO:0000313" key="2">
    <source>
        <dbReference type="EMBL" id="KAF7426013.1"/>
    </source>
</evidence>
<feature type="compositionally biased region" description="Polar residues" evidence="1">
    <location>
        <begin position="261"/>
        <end position="273"/>
    </location>
</feature>
<dbReference type="EMBL" id="JACETU010000006">
    <property type="protein sequence ID" value="KAF7426013.1"/>
    <property type="molecule type" value="Genomic_DNA"/>
</dbReference>
<feature type="region of interest" description="Disordered" evidence="1">
    <location>
        <begin position="29"/>
        <end position="192"/>
    </location>
</feature>
<dbReference type="VEuPathDB" id="FungiDB:PC9H_008376"/>
<evidence type="ECO:0000313" key="3">
    <source>
        <dbReference type="Proteomes" id="UP000623687"/>
    </source>
</evidence>
<dbReference type="InterPro" id="IPR053006">
    <property type="entry name" value="Meiosis_regulatory"/>
</dbReference>
<feature type="compositionally biased region" description="Basic and acidic residues" evidence="1">
    <location>
        <begin position="31"/>
        <end position="40"/>
    </location>
</feature>
<comment type="caution">
    <text evidence="2">The sequence shown here is derived from an EMBL/GenBank/DDBJ whole genome shotgun (WGS) entry which is preliminary data.</text>
</comment>
<gene>
    <name evidence="2" type="ORF">PC9H_008376</name>
</gene>
<proteinExistence type="predicted"/>
<accession>A0A8H6ZNT0</accession>
<feature type="compositionally biased region" description="Low complexity" evidence="1">
    <location>
        <begin position="146"/>
        <end position="155"/>
    </location>
</feature>
<dbReference type="GeneID" id="59378194"/>
<dbReference type="RefSeq" id="XP_036629317.1">
    <property type="nucleotide sequence ID" value="XM_036777889.1"/>
</dbReference>
<feature type="compositionally biased region" description="Low complexity" evidence="1">
    <location>
        <begin position="216"/>
        <end position="235"/>
    </location>
</feature>
<evidence type="ECO:0000256" key="1">
    <source>
        <dbReference type="SAM" id="MobiDB-lite"/>
    </source>
</evidence>
<reference evidence="2" key="1">
    <citation type="submission" date="2019-07" db="EMBL/GenBank/DDBJ databases">
        <authorList>
            <person name="Palmer J.M."/>
        </authorList>
    </citation>
    <scope>NUCLEOTIDE SEQUENCE</scope>
    <source>
        <strain evidence="2">PC9</strain>
    </source>
</reference>
<name>A0A8H6ZNT0_PLEOS</name>
<feature type="compositionally biased region" description="Pro residues" evidence="1">
    <location>
        <begin position="131"/>
        <end position="145"/>
    </location>
</feature>
<keyword evidence="3" id="KW-1185">Reference proteome</keyword>
<feature type="compositionally biased region" description="Pro residues" evidence="1">
    <location>
        <begin position="104"/>
        <end position="117"/>
    </location>
</feature>
<organism evidence="2 3">
    <name type="scientific">Pleurotus ostreatus</name>
    <name type="common">Oyster mushroom</name>
    <name type="synonym">White-rot fungus</name>
    <dbReference type="NCBI Taxonomy" id="5322"/>
    <lineage>
        <taxon>Eukaryota</taxon>
        <taxon>Fungi</taxon>
        <taxon>Dikarya</taxon>
        <taxon>Basidiomycota</taxon>
        <taxon>Agaricomycotina</taxon>
        <taxon>Agaricomycetes</taxon>
        <taxon>Agaricomycetidae</taxon>
        <taxon>Agaricales</taxon>
        <taxon>Pleurotineae</taxon>
        <taxon>Pleurotaceae</taxon>
        <taxon>Pleurotus</taxon>
    </lineage>
</organism>
<protein>
    <recommendedName>
        <fullName evidence="4">DUF1766-domain-containing protein</fullName>
    </recommendedName>
</protein>
<feature type="region of interest" description="Disordered" evidence="1">
    <location>
        <begin position="455"/>
        <end position="474"/>
    </location>
</feature>
<dbReference type="PANTHER" id="PTHR28094:SF1">
    <property type="entry name" value="MEIOTICALLY UP-REGULATED GENE 113 PROTEIN"/>
    <property type="match status" value="1"/>
</dbReference>
<feature type="compositionally biased region" description="Pro residues" evidence="1">
    <location>
        <begin position="174"/>
        <end position="185"/>
    </location>
</feature>
<feature type="compositionally biased region" description="Low complexity" evidence="1">
    <location>
        <begin position="249"/>
        <end position="260"/>
    </location>
</feature>